<dbReference type="SMART" id="SM00267">
    <property type="entry name" value="GGDEF"/>
    <property type="match status" value="1"/>
</dbReference>
<reference evidence="5 6" key="2">
    <citation type="journal article" date="2011" name="BMC Genomics">
        <title>Sequence of the hyperplastic genome of the naturally competent Thermus scotoductus SA-01.</title>
        <authorList>
            <person name="Gounder K."/>
            <person name="Brzuszkiewicz E."/>
            <person name="Liesegang H."/>
            <person name="Wollherr A."/>
            <person name="Daniel R."/>
            <person name="Gottschalk G."/>
            <person name="Reva O."/>
            <person name="Kumwenda B."/>
            <person name="Srivastava M."/>
            <person name="Bricio C."/>
            <person name="Berenguer J."/>
            <person name="van Heerden E."/>
            <person name="Litthauer D."/>
        </authorList>
    </citation>
    <scope>NUCLEOTIDE SEQUENCE [LARGE SCALE GENOMIC DNA]</scope>
    <source>
        <strain evidence="6">ATCC 700910 / SA-01</strain>
    </source>
</reference>
<dbReference type="SUPFAM" id="SSF55073">
    <property type="entry name" value="Nucleotide cyclase"/>
    <property type="match status" value="1"/>
</dbReference>
<dbReference type="STRING" id="743525.TSC_c04480"/>
<dbReference type="RefSeq" id="WP_015716367.1">
    <property type="nucleotide sequence ID" value="NC_014974.1"/>
</dbReference>
<accession>E8PLC0</accession>
<evidence type="ECO:0000259" key="3">
    <source>
        <dbReference type="PROSITE" id="PS50887"/>
    </source>
</evidence>
<evidence type="ECO:0000313" key="6">
    <source>
        <dbReference type="Proteomes" id="UP000008087"/>
    </source>
</evidence>
<gene>
    <name evidence="5" type="ordered locus">TSC_c04480</name>
</gene>
<dbReference type="Gene3D" id="3.30.70.270">
    <property type="match status" value="1"/>
</dbReference>
<evidence type="ECO:0000259" key="4">
    <source>
        <dbReference type="PROSITE" id="PS51371"/>
    </source>
</evidence>
<organism evidence="5 6">
    <name type="scientific">Thermus scotoductus (strain ATCC 700910 / SA-01)</name>
    <dbReference type="NCBI Taxonomy" id="743525"/>
    <lineage>
        <taxon>Bacteria</taxon>
        <taxon>Thermotogati</taxon>
        <taxon>Deinococcota</taxon>
        <taxon>Deinococci</taxon>
        <taxon>Thermales</taxon>
        <taxon>Thermaceae</taxon>
        <taxon>Thermus</taxon>
    </lineage>
</organism>
<evidence type="ECO:0000313" key="5">
    <source>
        <dbReference type="EMBL" id="ADW21084.1"/>
    </source>
</evidence>
<protein>
    <submittedName>
        <fullName evidence="5">CBS domain containing protein</fullName>
    </submittedName>
</protein>
<dbReference type="PANTHER" id="PTHR43080:SF2">
    <property type="entry name" value="CBS DOMAIN-CONTAINING PROTEIN"/>
    <property type="match status" value="1"/>
</dbReference>
<feature type="domain" description="GGDEF" evidence="3">
    <location>
        <begin position="143"/>
        <end position="275"/>
    </location>
</feature>
<dbReference type="InterPro" id="IPR000644">
    <property type="entry name" value="CBS_dom"/>
</dbReference>
<dbReference type="EMBL" id="CP001962">
    <property type="protein sequence ID" value="ADW21084.1"/>
    <property type="molecule type" value="Genomic_DNA"/>
</dbReference>
<dbReference type="SUPFAM" id="SSF54631">
    <property type="entry name" value="CBS-domain pair"/>
    <property type="match status" value="1"/>
</dbReference>
<dbReference type="Pfam" id="PF00571">
    <property type="entry name" value="CBS"/>
    <property type="match status" value="2"/>
</dbReference>
<dbReference type="eggNOG" id="COG2905">
    <property type="taxonomic scope" value="Bacteria"/>
</dbReference>
<dbReference type="HOGENOM" id="CLU_968836_0_0_0"/>
<sequence length="295" mass="32024">MAKVKEVMTASLVTVSPWASVREAANLMARHRIGSLPVLEDGILLGVVTSRDLRGVHPNRVVLDVLQGPPLTIPPETNLLEAQALMQEKAVERLLVAKEGKLVGILTKRALAFALGQGFDPLTGLARADFLRDDMERLLKKGTDPTLVFVDLDDFGQMNKQLGHTVGDQALKLVAQQLRNFARKHKGEAYRYGGDEFALVFPRPRTQVLPHLPELVKLPILVEGRGVGFSLGVAGGRRRKRRPANPRATADDLIRLASLASTVAKGRPEKIALEEEVSQISAQALAATPSPSPTD</sequence>
<dbReference type="NCBIfam" id="TIGR00254">
    <property type="entry name" value="GGDEF"/>
    <property type="match status" value="1"/>
</dbReference>
<dbReference type="CDD" id="cd01949">
    <property type="entry name" value="GGDEF"/>
    <property type="match status" value="1"/>
</dbReference>
<feature type="domain" description="CBS" evidence="4">
    <location>
        <begin position="66"/>
        <end position="122"/>
    </location>
</feature>
<proteinExistence type="predicted"/>
<dbReference type="InterPro" id="IPR000160">
    <property type="entry name" value="GGDEF_dom"/>
</dbReference>
<keyword evidence="1 2" id="KW-0129">CBS domain</keyword>
<evidence type="ECO:0000256" key="1">
    <source>
        <dbReference type="ARBA" id="ARBA00023122"/>
    </source>
</evidence>
<dbReference type="KEGG" id="tsc:TSC_c04480"/>
<dbReference type="AlphaFoldDB" id="E8PLC0"/>
<name>E8PLC0_THESS</name>
<dbReference type="InterPro" id="IPR029787">
    <property type="entry name" value="Nucleotide_cyclase"/>
</dbReference>
<dbReference type="PROSITE" id="PS51371">
    <property type="entry name" value="CBS"/>
    <property type="match status" value="2"/>
</dbReference>
<dbReference type="PANTHER" id="PTHR43080">
    <property type="entry name" value="CBS DOMAIN-CONTAINING PROTEIN CBSX3, MITOCHONDRIAL"/>
    <property type="match status" value="1"/>
</dbReference>
<evidence type="ECO:0000256" key="2">
    <source>
        <dbReference type="PROSITE-ProRule" id="PRU00703"/>
    </source>
</evidence>
<dbReference type="PROSITE" id="PS50887">
    <property type="entry name" value="GGDEF"/>
    <property type="match status" value="1"/>
</dbReference>
<reference evidence="6" key="1">
    <citation type="submission" date="2010-03" db="EMBL/GenBank/DDBJ databases">
        <title>The genome sequence of Thermus scotoductus SA-01.</title>
        <authorList>
            <person name="Gounder K."/>
            <person name="Liesegang H."/>
            <person name="Brzuszkiewicz E."/>
            <person name="Wollherr A."/>
            <person name="Daniel R."/>
            <person name="Gottschalk G."/>
            <person name="van Heerden E."/>
            <person name="Litthauer D."/>
        </authorList>
    </citation>
    <scope>NUCLEOTIDE SEQUENCE [LARGE SCALE GENOMIC DNA]</scope>
    <source>
        <strain evidence="6">ATCC 700910 / SA-01</strain>
    </source>
</reference>
<dbReference type="InterPro" id="IPR046342">
    <property type="entry name" value="CBS_dom_sf"/>
</dbReference>
<dbReference type="Gene3D" id="3.10.580.10">
    <property type="entry name" value="CBS-domain"/>
    <property type="match status" value="2"/>
</dbReference>
<feature type="domain" description="CBS" evidence="4">
    <location>
        <begin position="8"/>
        <end position="65"/>
    </location>
</feature>
<dbReference type="Pfam" id="PF00990">
    <property type="entry name" value="GGDEF"/>
    <property type="match status" value="1"/>
</dbReference>
<dbReference type="InterPro" id="IPR051257">
    <property type="entry name" value="Diverse_CBS-Domain"/>
</dbReference>
<dbReference type="InterPro" id="IPR043128">
    <property type="entry name" value="Rev_trsase/Diguanyl_cyclase"/>
</dbReference>
<dbReference type="SMART" id="SM00116">
    <property type="entry name" value="CBS"/>
    <property type="match status" value="2"/>
</dbReference>
<dbReference type="Proteomes" id="UP000008087">
    <property type="component" value="Chromosome"/>
</dbReference>